<gene>
    <name evidence="1" type="ORF">IE53DRAFT_382641</name>
</gene>
<proteinExistence type="predicted"/>
<organism evidence="1 2">
    <name type="scientific">Violaceomyces palustris</name>
    <dbReference type="NCBI Taxonomy" id="1673888"/>
    <lineage>
        <taxon>Eukaryota</taxon>
        <taxon>Fungi</taxon>
        <taxon>Dikarya</taxon>
        <taxon>Basidiomycota</taxon>
        <taxon>Ustilaginomycotina</taxon>
        <taxon>Ustilaginomycetes</taxon>
        <taxon>Violaceomycetales</taxon>
        <taxon>Violaceomycetaceae</taxon>
        <taxon>Violaceomyces</taxon>
    </lineage>
</organism>
<keyword evidence="2" id="KW-1185">Reference proteome</keyword>
<evidence type="ECO:0000313" key="1">
    <source>
        <dbReference type="EMBL" id="PWN46756.1"/>
    </source>
</evidence>
<accession>A0ACD0NLR3</accession>
<sequence length="921" mass="99420">MSEASLNRRTLQRLSARRALDAITTSRKRSHSPATSAGSTTPTAEEMQHPMDVGPAQVQAYVEQQQGRNSLTYGEESQQNQQQQQQQHQHQETSSNLGLSWGNSGPPQEYNHHHHHQVWPSFHGSLPNYGSIEAETSSFSMMTQAESNAFRNPYRREEEIVNDPLAVGLSGTFDLGEGRSCSSGTHVDAGHQDGLTAAFYGGDHPGSTSFSISGGGGALNESTTADESAEESEDDALDPPPTTNAKGKKISPAFQTKGRKKRNKCSPEQLQALEAFFAKNRNPTGRIREELSKKLRMPERSVQVWFQNRRAKVKVLEKKGGPGDESNASPKNDRGNAPAEGSRSSQGGSRRSKGNSDASNVKQGEESVTALPATALCIGTWRRVSPLICFFSRRLQTLTWYLSSDSVGFKLEMPWTSVKSIVFDGPTNPSMAERAEGVNERLGHIRVELARPPTFFMQVFRSGNRESPEGEENRKASWRQCADFTENRQATAERIHIVSGPYVELREAVVALSRTVGPLSRLVSFNDVSHDVQGFMTVQQTSPDVLSLDLLGANQAYRDLASSSSDFDRYRDSYSTASSTSSSVYESPQPMSSSSLSQNSVERSRSHHSGTSHGSSSSNYLPSPTPTSSSLAPHQYPPPASGLSTSFDLTGLRIDTQSISSFNPSKQVRRGSEEAAVLPSFSHYHTAHAGSEMVGSAPSHLSGFSWSNLSGSSPHQGHGGGGGGGTGYTGYIHPASAPGVGPQTFDLHHQDLSLVSRHGTNVSGEGHPPPPPPHRIGGTGMTMPPTNLASIVANSQQRKMTMYDIDFFSGPTPTVNDPFSSRNNDPITNPSTTAIHPDLMDHEPNRSARTNQVERGVERQPPGDGSEGGDPHHPPPPQPSSSGSDETVSASNTTTNQPNQVPRKVQVSTSQEMSDLGLKLP</sequence>
<reference evidence="1 2" key="1">
    <citation type="journal article" date="2018" name="Mol. Biol. Evol.">
        <title>Broad Genomic Sampling Reveals a Smut Pathogenic Ancestry of the Fungal Clade Ustilaginomycotina.</title>
        <authorList>
            <person name="Kijpornyongpan T."/>
            <person name="Mondo S.J."/>
            <person name="Barry K."/>
            <person name="Sandor L."/>
            <person name="Lee J."/>
            <person name="Lipzen A."/>
            <person name="Pangilinan J."/>
            <person name="LaButti K."/>
            <person name="Hainaut M."/>
            <person name="Henrissat B."/>
            <person name="Grigoriev I.V."/>
            <person name="Spatafora J.W."/>
            <person name="Aime M.C."/>
        </authorList>
    </citation>
    <scope>NUCLEOTIDE SEQUENCE [LARGE SCALE GENOMIC DNA]</scope>
    <source>
        <strain evidence="1 2">SA 807</strain>
    </source>
</reference>
<evidence type="ECO:0000313" key="2">
    <source>
        <dbReference type="Proteomes" id="UP000245626"/>
    </source>
</evidence>
<name>A0ACD0NLR3_9BASI</name>
<protein>
    <submittedName>
        <fullName evidence="1">Uncharacterized protein</fullName>
    </submittedName>
</protein>
<dbReference type="EMBL" id="KZ820725">
    <property type="protein sequence ID" value="PWN46756.1"/>
    <property type="molecule type" value="Genomic_DNA"/>
</dbReference>
<dbReference type="Proteomes" id="UP000245626">
    <property type="component" value="Unassembled WGS sequence"/>
</dbReference>